<gene>
    <name evidence="2" type="ORF">SCF082_LOCUS28818</name>
</gene>
<feature type="region of interest" description="Disordered" evidence="1">
    <location>
        <begin position="333"/>
        <end position="366"/>
    </location>
</feature>
<proteinExistence type="predicted"/>
<keyword evidence="3" id="KW-1185">Reference proteome</keyword>
<evidence type="ECO:0000313" key="3">
    <source>
        <dbReference type="Proteomes" id="UP001642464"/>
    </source>
</evidence>
<feature type="region of interest" description="Disordered" evidence="1">
    <location>
        <begin position="254"/>
        <end position="317"/>
    </location>
</feature>
<dbReference type="Proteomes" id="UP001642464">
    <property type="component" value="Unassembled WGS sequence"/>
</dbReference>
<evidence type="ECO:0000313" key="2">
    <source>
        <dbReference type="EMBL" id="CAK9052739.1"/>
    </source>
</evidence>
<accession>A0ABP0MMP8</accession>
<evidence type="ECO:0000256" key="1">
    <source>
        <dbReference type="SAM" id="MobiDB-lite"/>
    </source>
</evidence>
<reference evidence="2 3" key="1">
    <citation type="submission" date="2024-02" db="EMBL/GenBank/DDBJ databases">
        <authorList>
            <person name="Chen Y."/>
            <person name="Shah S."/>
            <person name="Dougan E. K."/>
            <person name="Thang M."/>
            <person name="Chan C."/>
        </authorList>
    </citation>
    <scope>NUCLEOTIDE SEQUENCE [LARGE SCALE GENOMIC DNA]</scope>
</reference>
<dbReference type="EMBL" id="CAXAMM010022903">
    <property type="protein sequence ID" value="CAK9052739.1"/>
    <property type="molecule type" value="Genomic_DNA"/>
</dbReference>
<name>A0ABP0MMP8_9DINO</name>
<organism evidence="2 3">
    <name type="scientific">Durusdinium trenchii</name>
    <dbReference type="NCBI Taxonomy" id="1381693"/>
    <lineage>
        <taxon>Eukaryota</taxon>
        <taxon>Sar</taxon>
        <taxon>Alveolata</taxon>
        <taxon>Dinophyceae</taxon>
        <taxon>Suessiales</taxon>
        <taxon>Symbiodiniaceae</taxon>
        <taxon>Durusdinium</taxon>
    </lineage>
</organism>
<comment type="caution">
    <text evidence="2">The sequence shown here is derived from an EMBL/GenBank/DDBJ whole genome shotgun (WGS) entry which is preliminary data.</text>
</comment>
<protein>
    <submittedName>
        <fullName evidence="2">Uncharacterized protein</fullName>
    </submittedName>
</protein>
<sequence length="366" mass="38444">MSPTASGDNGTWSIDASIPDSDDQALTELLICLDGSDGKVPTSLPPGWDKASAVQRLSDHLQLIDSEIARKLKGLEDLNTHLAGLQSQGQELPNPAPLGQAGGEAPWQGRAELAAQHSAPCCGVGGHRLGVGPSASQLVHPGDHMHYTAYTPRPVSTVCEHAVAYAREMPKAQPQIQQVRNWYMRTASPSPAYQRLSSTPATFRGRVYKVAGTASTGCFVTVPSVPTIRTASPVVTVRADSAGAGTRRVAPVTYVGGPAAGPPGSPRVVLGHSPDSRTRCNSPPAALPRHGSRPPRAGPAPVSQQPWQHPPPAQSHVSSRFILVSHEAAAAAGMERCATPRRVPSRPPGGISPARPVIHRMQTPRT</sequence>